<feature type="domain" description="Type II secretion system protein GspF" evidence="8">
    <location>
        <begin position="193"/>
        <end position="313"/>
    </location>
</feature>
<dbReference type="RefSeq" id="WP_386154747.1">
    <property type="nucleotide sequence ID" value="NZ_JBHMBS010000002.1"/>
</dbReference>
<feature type="compositionally biased region" description="Low complexity" evidence="6">
    <location>
        <begin position="47"/>
        <end position="58"/>
    </location>
</feature>
<dbReference type="PANTHER" id="PTHR35007">
    <property type="entry name" value="INTEGRAL MEMBRANE PROTEIN-RELATED"/>
    <property type="match status" value="1"/>
</dbReference>
<keyword evidence="5 7" id="KW-0472">Membrane</keyword>
<evidence type="ECO:0000256" key="4">
    <source>
        <dbReference type="ARBA" id="ARBA00022989"/>
    </source>
</evidence>
<dbReference type="EMBL" id="JBHMBS010000002">
    <property type="protein sequence ID" value="MFB9674972.1"/>
    <property type="molecule type" value="Genomic_DNA"/>
</dbReference>
<proteinExistence type="predicted"/>
<organism evidence="9 10">
    <name type="scientific">Streptosporangium vulgare</name>
    <dbReference type="NCBI Taxonomy" id="46190"/>
    <lineage>
        <taxon>Bacteria</taxon>
        <taxon>Bacillati</taxon>
        <taxon>Actinomycetota</taxon>
        <taxon>Actinomycetes</taxon>
        <taxon>Streptosporangiales</taxon>
        <taxon>Streptosporangiaceae</taxon>
        <taxon>Streptosporangium</taxon>
    </lineage>
</organism>
<feature type="transmembrane region" description="Helical" evidence="7">
    <location>
        <begin position="144"/>
        <end position="170"/>
    </location>
</feature>
<evidence type="ECO:0000256" key="3">
    <source>
        <dbReference type="ARBA" id="ARBA00022692"/>
    </source>
</evidence>
<name>A0ABV5T7E0_9ACTN</name>
<evidence type="ECO:0000313" key="9">
    <source>
        <dbReference type="EMBL" id="MFB9674972.1"/>
    </source>
</evidence>
<evidence type="ECO:0000256" key="2">
    <source>
        <dbReference type="ARBA" id="ARBA00022475"/>
    </source>
</evidence>
<evidence type="ECO:0000259" key="8">
    <source>
        <dbReference type="Pfam" id="PF00482"/>
    </source>
</evidence>
<sequence length="329" mass="33731">MIILLAVVLAGVAAQLWSTRGEPADRLRRVRCSPRPAGFPEMSQEVGAPAFSPSAGAARDPSAHMVRDAPSCMFRDTSVSTIRGTAERKVHGASQENARGAFGGKARGAFRGKAHGAFGGKAGETRGRRRPGRSEVAVALAPGLAAFLAVGGLPGAVAGVAGFGIALAVLRRRESPELRGERRRVTADLPLAADLMVACLRAGQPVTGAIDVTVEAIGGPLGERLAWVSGQLRLGAAPESAWRALDSERALAPLARAMSRAALSGAPVADVLTRLSDDSRRAARAASSAAAQRVGVQVVAPLGLCFLPAFVFLGIIPVVAGLAGEVLLP</sequence>
<evidence type="ECO:0000313" key="10">
    <source>
        <dbReference type="Proteomes" id="UP001589610"/>
    </source>
</evidence>
<evidence type="ECO:0000256" key="5">
    <source>
        <dbReference type="ARBA" id="ARBA00023136"/>
    </source>
</evidence>
<feature type="region of interest" description="Disordered" evidence="6">
    <location>
        <begin position="36"/>
        <end position="62"/>
    </location>
</feature>
<reference evidence="9 10" key="1">
    <citation type="submission" date="2024-09" db="EMBL/GenBank/DDBJ databases">
        <authorList>
            <person name="Sun Q."/>
            <person name="Mori K."/>
        </authorList>
    </citation>
    <scope>NUCLEOTIDE SEQUENCE [LARGE SCALE GENOMIC DNA]</scope>
    <source>
        <strain evidence="9 10">JCM 3028</strain>
    </source>
</reference>
<evidence type="ECO:0000256" key="7">
    <source>
        <dbReference type="SAM" id="Phobius"/>
    </source>
</evidence>
<feature type="transmembrane region" description="Helical" evidence="7">
    <location>
        <begin position="298"/>
        <end position="323"/>
    </location>
</feature>
<keyword evidence="10" id="KW-1185">Reference proteome</keyword>
<keyword evidence="3 7" id="KW-0812">Transmembrane</keyword>
<feature type="region of interest" description="Disordered" evidence="6">
    <location>
        <begin position="113"/>
        <end position="133"/>
    </location>
</feature>
<dbReference type="InterPro" id="IPR018076">
    <property type="entry name" value="T2SS_GspF_dom"/>
</dbReference>
<comment type="subcellular location">
    <subcellularLocation>
        <location evidence="1">Cell membrane</location>
        <topology evidence="1">Multi-pass membrane protein</topology>
    </subcellularLocation>
</comment>
<dbReference type="PANTHER" id="PTHR35007:SF3">
    <property type="entry name" value="POSSIBLE CONSERVED ALANINE RICH MEMBRANE PROTEIN"/>
    <property type="match status" value="1"/>
</dbReference>
<accession>A0ABV5T7E0</accession>
<comment type="caution">
    <text evidence="9">The sequence shown here is derived from an EMBL/GenBank/DDBJ whole genome shotgun (WGS) entry which is preliminary data.</text>
</comment>
<evidence type="ECO:0000256" key="1">
    <source>
        <dbReference type="ARBA" id="ARBA00004651"/>
    </source>
</evidence>
<dbReference type="Proteomes" id="UP001589610">
    <property type="component" value="Unassembled WGS sequence"/>
</dbReference>
<evidence type="ECO:0000256" key="6">
    <source>
        <dbReference type="SAM" id="MobiDB-lite"/>
    </source>
</evidence>
<keyword evidence="2" id="KW-1003">Cell membrane</keyword>
<protein>
    <submittedName>
        <fullName evidence="9">Type II secretion system F family protein</fullName>
    </submittedName>
</protein>
<keyword evidence="4 7" id="KW-1133">Transmembrane helix</keyword>
<gene>
    <name evidence="9" type="ORF">ACFFRH_05685</name>
</gene>
<dbReference type="Pfam" id="PF00482">
    <property type="entry name" value="T2SSF"/>
    <property type="match status" value="1"/>
</dbReference>